<dbReference type="RefSeq" id="WP_187242936.1">
    <property type="nucleotide sequence ID" value="NZ_BAAAOK010000028.1"/>
</dbReference>
<evidence type="ECO:0000313" key="3">
    <source>
        <dbReference type="Proteomes" id="UP000805614"/>
    </source>
</evidence>
<evidence type="ECO:0000313" key="2">
    <source>
        <dbReference type="EMBL" id="MBC6465918.1"/>
    </source>
</evidence>
<proteinExistence type="predicted"/>
<protein>
    <submittedName>
        <fullName evidence="2">ATP/GTP-binding protein</fullName>
    </submittedName>
</protein>
<name>A0ABR7LMJ2_9ACTN</name>
<reference evidence="2 3" key="1">
    <citation type="submission" date="2020-06" db="EMBL/GenBank/DDBJ databases">
        <title>Actinomadura xiongansis sp. nov., isolated from soil of Baiyangdian.</title>
        <authorList>
            <person name="Zhang X."/>
        </authorList>
    </citation>
    <scope>NUCLEOTIDE SEQUENCE [LARGE SCALE GENOMIC DNA]</scope>
    <source>
        <strain evidence="2 3">HBUM206468</strain>
    </source>
</reference>
<evidence type="ECO:0000256" key="1">
    <source>
        <dbReference type="SAM" id="MobiDB-lite"/>
    </source>
</evidence>
<feature type="region of interest" description="Disordered" evidence="1">
    <location>
        <begin position="1"/>
        <end position="34"/>
    </location>
</feature>
<dbReference type="EMBL" id="JABVEC010000006">
    <property type="protein sequence ID" value="MBC6465918.1"/>
    <property type="molecule type" value="Genomic_DNA"/>
</dbReference>
<comment type="caution">
    <text evidence="2">The sequence shown here is derived from an EMBL/GenBank/DDBJ whole genome shotgun (WGS) entry which is preliminary data.</text>
</comment>
<dbReference type="Proteomes" id="UP000805614">
    <property type="component" value="Unassembled WGS sequence"/>
</dbReference>
<organism evidence="2 3">
    <name type="scientific">Actinomadura alba</name>
    <dbReference type="NCBI Taxonomy" id="406431"/>
    <lineage>
        <taxon>Bacteria</taxon>
        <taxon>Bacillati</taxon>
        <taxon>Actinomycetota</taxon>
        <taxon>Actinomycetes</taxon>
        <taxon>Streptosporangiales</taxon>
        <taxon>Thermomonosporaceae</taxon>
        <taxon>Actinomadura</taxon>
    </lineage>
</organism>
<gene>
    <name evidence="2" type="ORF">HKK74_10465</name>
</gene>
<accession>A0ABR7LMJ2</accession>
<keyword evidence="3" id="KW-1185">Reference proteome</keyword>
<sequence>MSPRKNRRDAEDRRSVGGSWSGGLQNTEEGPDGAWVIRTIPPANATKPYRCPGCDQEIPPGVGHMVAWRADERSADDRRHWHRACWQARLRRAPRTQRSRGAPRY</sequence>